<dbReference type="Pfam" id="PF08281">
    <property type="entry name" value="Sigma70_r4_2"/>
    <property type="match status" value="1"/>
</dbReference>
<gene>
    <name evidence="8" type="ORF">MBSD_2542</name>
    <name evidence="9" type="ORF">MBSD_n2025</name>
</gene>
<keyword evidence="4" id="KW-0804">Transcription</keyword>
<dbReference type="InterPro" id="IPR013249">
    <property type="entry name" value="RNA_pol_sigma70_r4_t2"/>
</dbReference>
<dbReference type="Proteomes" id="UP000253740">
    <property type="component" value="Unassembled WGS sequence"/>
</dbReference>
<evidence type="ECO:0000256" key="3">
    <source>
        <dbReference type="ARBA" id="ARBA00023082"/>
    </source>
</evidence>
<dbReference type="InterPro" id="IPR014284">
    <property type="entry name" value="RNA_pol_sigma-70_dom"/>
</dbReference>
<dbReference type="STRING" id="1475481.GCA_000953855_02067"/>
<dbReference type="EMBL" id="DF970228">
    <property type="protein sequence ID" value="GAP66710.1"/>
    <property type="molecule type" value="Genomic_DNA"/>
</dbReference>
<keyword evidence="3" id="KW-0731">Sigma factor</keyword>
<feature type="domain" description="RNA polymerase sigma factor 70 region 4 type 2" evidence="7">
    <location>
        <begin position="137"/>
        <end position="187"/>
    </location>
</feature>
<feature type="region of interest" description="Disordered" evidence="5">
    <location>
        <begin position="1"/>
        <end position="20"/>
    </location>
</feature>
<dbReference type="Pfam" id="PF04542">
    <property type="entry name" value="Sigma70_r2"/>
    <property type="match status" value="1"/>
</dbReference>
<dbReference type="Gene3D" id="1.10.1740.10">
    <property type="match status" value="1"/>
</dbReference>
<dbReference type="NCBIfam" id="TIGR02937">
    <property type="entry name" value="sigma70-ECF"/>
    <property type="match status" value="1"/>
</dbReference>
<dbReference type="PANTHER" id="PTHR43133">
    <property type="entry name" value="RNA POLYMERASE ECF-TYPE SIGMA FACTO"/>
    <property type="match status" value="1"/>
</dbReference>
<accession>A0A0K8QP90</accession>
<dbReference type="GO" id="GO:0016987">
    <property type="term" value="F:sigma factor activity"/>
    <property type="evidence" value="ECO:0007669"/>
    <property type="project" value="UniProtKB-KW"/>
</dbReference>
<name>A0A0K8QP90_9GAMM</name>
<dbReference type="InterPro" id="IPR039425">
    <property type="entry name" value="RNA_pol_sigma-70-like"/>
</dbReference>
<evidence type="ECO:0000256" key="4">
    <source>
        <dbReference type="ARBA" id="ARBA00023163"/>
    </source>
</evidence>
<sequence>MPRADSRDARPDAGRRPAPPDEAALVARVAAADRAAFEALYRAYYPRLRRFLERMTRRLPLVEEVLNDTMMVVWRRAHTYDRVSKVSTWIFAIAYRQALKALSRVDDAVPPADGDEAVPAHAQPESVLQREQWRAHLGQALGALSAEQRAVIELTYYNGYACREVAEIMGCPVDTVKTRMFYARRKLKTLLALNAEDAI</sequence>
<keyword evidence="2" id="KW-0805">Transcription regulation</keyword>
<evidence type="ECO:0000313" key="9">
    <source>
        <dbReference type="EMBL" id="GAP66710.1"/>
    </source>
</evidence>
<dbReference type="InterPro" id="IPR013324">
    <property type="entry name" value="RNA_pol_sigma_r3/r4-like"/>
</dbReference>
<evidence type="ECO:0000259" key="7">
    <source>
        <dbReference type="Pfam" id="PF08281"/>
    </source>
</evidence>
<dbReference type="Gene3D" id="1.10.10.10">
    <property type="entry name" value="Winged helix-like DNA-binding domain superfamily/Winged helix DNA-binding domain"/>
    <property type="match status" value="1"/>
</dbReference>
<dbReference type="HOGENOM" id="CLU_047691_3_0_6"/>
<dbReference type="RefSeq" id="WP_062537299.1">
    <property type="nucleotide sequence ID" value="NZ_DF970228.1"/>
</dbReference>
<dbReference type="GO" id="GO:0003677">
    <property type="term" value="F:DNA binding"/>
    <property type="evidence" value="ECO:0007669"/>
    <property type="project" value="InterPro"/>
</dbReference>
<dbReference type="InterPro" id="IPR036388">
    <property type="entry name" value="WH-like_DNA-bd_sf"/>
</dbReference>
<keyword evidence="10" id="KW-1185">Reference proteome</keyword>
<dbReference type="InterPro" id="IPR013325">
    <property type="entry name" value="RNA_pol_sigma_r2"/>
</dbReference>
<evidence type="ECO:0000313" key="8">
    <source>
        <dbReference type="EMBL" id="GAN45945.1"/>
    </source>
</evidence>
<dbReference type="OrthoDB" id="9780326at2"/>
<evidence type="ECO:0000256" key="2">
    <source>
        <dbReference type="ARBA" id="ARBA00023015"/>
    </source>
</evidence>
<dbReference type="GO" id="GO:0006352">
    <property type="term" value="P:DNA-templated transcription initiation"/>
    <property type="evidence" value="ECO:0007669"/>
    <property type="project" value="InterPro"/>
</dbReference>
<evidence type="ECO:0000259" key="6">
    <source>
        <dbReference type="Pfam" id="PF04542"/>
    </source>
</evidence>
<dbReference type="PANTHER" id="PTHR43133:SF32">
    <property type="entry name" value="BLR3042 PROTEIN"/>
    <property type="match status" value="1"/>
</dbReference>
<protein>
    <submittedName>
        <fullName evidence="8">RNA polymerase sigma factor</fullName>
    </submittedName>
    <submittedName>
        <fullName evidence="9">RNA polymerase sigma-E factor protein</fullName>
    </submittedName>
</protein>
<evidence type="ECO:0000256" key="1">
    <source>
        <dbReference type="ARBA" id="ARBA00010641"/>
    </source>
</evidence>
<reference evidence="9" key="2">
    <citation type="submission" date="2015-08" db="EMBL/GenBank/DDBJ databases">
        <title>Complete DNA Sequence of Pseudomonas syringae pv. actinidiae, the Causal Agent of Kiwifruit Canker Disease.</title>
        <authorList>
            <person name="Rikkerink E.H.A."/>
            <person name="Fineran P.C."/>
        </authorList>
    </citation>
    <scope>NUCLEOTIDE SEQUENCE</scope>
    <source>
        <strain evidence="9">SkMP5</strain>
    </source>
</reference>
<evidence type="ECO:0000313" key="10">
    <source>
        <dbReference type="Proteomes" id="UP000253740"/>
    </source>
</evidence>
<dbReference type="EMBL" id="DF952445">
    <property type="protein sequence ID" value="GAN45945.1"/>
    <property type="molecule type" value="Genomic_DNA"/>
</dbReference>
<comment type="similarity">
    <text evidence="1">Belongs to the sigma-70 factor family. ECF subfamily.</text>
</comment>
<feature type="domain" description="RNA polymerase sigma-70 region 2" evidence="6">
    <location>
        <begin position="40"/>
        <end position="104"/>
    </location>
</feature>
<dbReference type="SUPFAM" id="SSF88659">
    <property type="entry name" value="Sigma3 and sigma4 domains of RNA polymerase sigma factors"/>
    <property type="match status" value="1"/>
</dbReference>
<dbReference type="InterPro" id="IPR007627">
    <property type="entry name" value="RNA_pol_sigma70_r2"/>
</dbReference>
<dbReference type="AlphaFoldDB" id="A0A0K8QP90"/>
<reference evidence="8" key="1">
    <citation type="submission" date="2015-03" db="EMBL/GenBank/DDBJ databases">
        <title>Draft genome sequence of Mizugakiibacter sediminis skMP5.</title>
        <authorList>
            <person name="Watanabe T."/>
            <person name="Kojima H."/>
            <person name="Fukui M."/>
        </authorList>
    </citation>
    <scope>NUCLEOTIDE SEQUENCE</scope>
    <source>
        <strain evidence="8">SkMP5</strain>
    </source>
</reference>
<dbReference type="CDD" id="cd06171">
    <property type="entry name" value="Sigma70_r4"/>
    <property type="match status" value="1"/>
</dbReference>
<organism evidence="9">
    <name type="scientific">Mizugakiibacter sediminis</name>
    <dbReference type="NCBI Taxonomy" id="1475481"/>
    <lineage>
        <taxon>Bacteria</taxon>
        <taxon>Pseudomonadati</taxon>
        <taxon>Pseudomonadota</taxon>
        <taxon>Gammaproteobacteria</taxon>
        <taxon>Lysobacterales</taxon>
        <taxon>Rhodanobacteraceae</taxon>
        <taxon>Mizugakiibacter</taxon>
    </lineage>
</organism>
<feature type="compositionally biased region" description="Basic and acidic residues" evidence="5">
    <location>
        <begin position="1"/>
        <end position="19"/>
    </location>
</feature>
<proteinExistence type="inferred from homology"/>
<evidence type="ECO:0000256" key="5">
    <source>
        <dbReference type="SAM" id="MobiDB-lite"/>
    </source>
</evidence>
<dbReference type="SUPFAM" id="SSF88946">
    <property type="entry name" value="Sigma2 domain of RNA polymerase sigma factors"/>
    <property type="match status" value="1"/>
</dbReference>